<dbReference type="Pfam" id="PF10198">
    <property type="entry name" value="Ada3"/>
    <property type="match status" value="1"/>
</dbReference>
<feature type="region of interest" description="Disordered" evidence="7">
    <location>
        <begin position="256"/>
        <end position="278"/>
    </location>
</feature>
<sequence>MNQELTRRYPQPLPVSAATALHYRQFKTNTSVASSIGSIPDPNELLNIKADLEAILPLSERRIRNLQRDLSNLKKNVRVRELTQDEQRQLDQQQVQHQKKQQQLHQQLQLQLELQQQQEQQQHQQQQRQEQKQQQKQEEQKQKQEQQQQEQQEQQQQQQQQEEQEEQEEQEQEQIKQQQQQHQLQLKQMQHQEQQVQQNYQEQYKKSGRSASSAILEKLQIKQETTDESLDMLHSNTHTKSQLERQLALEALRRKRRRDDDISLPECTSSRSESPNHIVKLKKLDDVFSSSVTRSFSPPPTSTTPTAKAHSKSGQQHTKKKKSTDANRNHSNKQQNNTKANNRSNTPDIDFVRVKAKDQVPILTFWTAIDPHFRPLAEEDRSFLLAKDDDDKFYTIPQLGRHYTDVWSEDDIPAMSRSHSPLSSSSRQGSHDHVKYLTHPLTDDHLFKGDISCGQLTERLLSSLVADDGIIIHDEEDDQEDVLTNEMFTITKDYNHNRSIEEMSSIPPDDIVIFEERLRSELRYAGLFGEDNADWNTREDDEICAELRSAARELKEQYSTNEYRKKRLLNVVDNQLQYEQYRHVLDNLDVQVEQCYLKRFRMQKSKKRKAPASSKSALSEHAVHAMTKRKAWVNALEGIFKDKNCVMPTDSIFEVDVYAQEDRPIKNQ</sequence>
<dbReference type="InterPro" id="IPR019340">
    <property type="entry name" value="Histone_AcTrfase_su3"/>
</dbReference>
<evidence type="ECO:0000256" key="6">
    <source>
        <dbReference type="SAM" id="Coils"/>
    </source>
</evidence>
<dbReference type="OrthoDB" id="1232at2759"/>
<comment type="subcellular location">
    <subcellularLocation>
        <location evidence="1">Nucleus</location>
    </subcellularLocation>
</comment>
<keyword evidence="3" id="KW-0805">Transcription regulation</keyword>
<keyword evidence="4" id="KW-0804">Transcription</keyword>
<reference evidence="8" key="1">
    <citation type="submission" date="2020-12" db="EMBL/GenBank/DDBJ databases">
        <title>Metabolic potential, ecology and presence of endohyphal bacteria is reflected in genomic diversity of Mucoromycotina.</title>
        <authorList>
            <person name="Muszewska A."/>
            <person name="Okrasinska A."/>
            <person name="Steczkiewicz K."/>
            <person name="Drgas O."/>
            <person name="Orlowska M."/>
            <person name="Perlinska-Lenart U."/>
            <person name="Aleksandrzak-Piekarczyk T."/>
            <person name="Szatraj K."/>
            <person name="Zielenkiewicz U."/>
            <person name="Pilsyk S."/>
            <person name="Malc E."/>
            <person name="Mieczkowski P."/>
            <person name="Kruszewska J.S."/>
            <person name="Biernat P."/>
            <person name="Pawlowska J."/>
        </authorList>
    </citation>
    <scope>NUCLEOTIDE SEQUENCE</scope>
    <source>
        <strain evidence="8">CBS 226.32</strain>
    </source>
</reference>
<evidence type="ECO:0000256" key="1">
    <source>
        <dbReference type="ARBA" id="ARBA00004123"/>
    </source>
</evidence>
<dbReference type="GO" id="GO:0003713">
    <property type="term" value="F:transcription coactivator activity"/>
    <property type="evidence" value="ECO:0007669"/>
    <property type="project" value="TreeGrafter"/>
</dbReference>
<evidence type="ECO:0000313" key="8">
    <source>
        <dbReference type="EMBL" id="KAG2212028.1"/>
    </source>
</evidence>
<proteinExistence type="inferred from homology"/>
<dbReference type="PANTHER" id="PTHR13556:SF2">
    <property type="entry name" value="TRANSCRIPTIONAL ADAPTER 3"/>
    <property type="match status" value="1"/>
</dbReference>
<dbReference type="EMBL" id="JAEPRC010000057">
    <property type="protein sequence ID" value="KAG2212028.1"/>
    <property type="molecule type" value="Genomic_DNA"/>
</dbReference>
<evidence type="ECO:0000256" key="3">
    <source>
        <dbReference type="ARBA" id="ARBA00023015"/>
    </source>
</evidence>
<evidence type="ECO:0000256" key="7">
    <source>
        <dbReference type="SAM" id="MobiDB-lite"/>
    </source>
</evidence>
<dbReference type="PANTHER" id="PTHR13556">
    <property type="entry name" value="TRANSCRIPTIONAL ADAPTER 3-RELATED"/>
    <property type="match status" value="1"/>
</dbReference>
<comment type="caution">
    <text evidence="8">The sequence shown here is derived from an EMBL/GenBank/DDBJ whole genome shotgun (WGS) entry which is preliminary data.</text>
</comment>
<dbReference type="GO" id="GO:0006357">
    <property type="term" value="P:regulation of transcription by RNA polymerase II"/>
    <property type="evidence" value="ECO:0007669"/>
    <property type="project" value="TreeGrafter"/>
</dbReference>
<evidence type="ECO:0000313" key="9">
    <source>
        <dbReference type="Proteomes" id="UP000650833"/>
    </source>
</evidence>
<name>A0A8H7RK45_9FUNG</name>
<evidence type="ECO:0000256" key="2">
    <source>
        <dbReference type="ARBA" id="ARBA00005330"/>
    </source>
</evidence>
<dbReference type="GO" id="GO:0000124">
    <property type="term" value="C:SAGA complex"/>
    <property type="evidence" value="ECO:0007669"/>
    <property type="project" value="TreeGrafter"/>
</dbReference>
<keyword evidence="5" id="KW-0539">Nucleus</keyword>
<comment type="similarity">
    <text evidence="2">Belongs to the NGG1 family.</text>
</comment>
<feature type="coiled-coil region" evidence="6">
    <location>
        <begin position="49"/>
        <end position="206"/>
    </location>
</feature>
<dbReference type="AlphaFoldDB" id="A0A8H7RK45"/>
<evidence type="ECO:0000256" key="4">
    <source>
        <dbReference type="ARBA" id="ARBA00023163"/>
    </source>
</evidence>
<keyword evidence="6" id="KW-0175">Coiled coil</keyword>
<evidence type="ECO:0000256" key="5">
    <source>
        <dbReference type="ARBA" id="ARBA00023242"/>
    </source>
</evidence>
<dbReference type="Proteomes" id="UP000650833">
    <property type="component" value="Unassembled WGS sequence"/>
</dbReference>
<accession>A0A8H7RK45</accession>
<feature type="region of interest" description="Disordered" evidence="7">
    <location>
        <begin position="290"/>
        <end position="350"/>
    </location>
</feature>
<gene>
    <name evidence="8" type="ORF">INT46_011515</name>
</gene>
<organism evidence="8 9">
    <name type="scientific">Mucor plumbeus</name>
    <dbReference type="NCBI Taxonomy" id="97098"/>
    <lineage>
        <taxon>Eukaryota</taxon>
        <taxon>Fungi</taxon>
        <taxon>Fungi incertae sedis</taxon>
        <taxon>Mucoromycota</taxon>
        <taxon>Mucoromycotina</taxon>
        <taxon>Mucoromycetes</taxon>
        <taxon>Mucorales</taxon>
        <taxon>Mucorineae</taxon>
        <taxon>Mucoraceae</taxon>
        <taxon>Mucor</taxon>
    </lineage>
</organism>
<feature type="compositionally biased region" description="Polar residues" evidence="7">
    <location>
        <begin position="266"/>
        <end position="275"/>
    </location>
</feature>
<protein>
    <submittedName>
        <fullName evidence="8">Uncharacterized protein</fullName>
    </submittedName>
</protein>
<feature type="compositionally biased region" description="Polar residues" evidence="7">
    <location>
        <begin position="332"/>
        <end position="347"/>
    </location>
</feature>
<dbReference type="GO" id="GO:0005634">
    <property type="term" value="C:nucleus"/>
    <property type="evidence" value="ECO:0007669"/>
    <property type="project" value="UniProtKB-SubCell"/>
</dbReference>
<keyword evidence="9" id="KW-1185">Reference proteome</keyword>